<dbReference type="RefSeq" id="WP_258213843.1">
    <property type="nucleotide sequence ID" value="NZ_JANQBD010000009.1"/>
</dbReference>
<evidence type="ECO:0000313" key="3">
    <source>
        <dbReference type="EMBL" id="MCR8632244.1"/>
    </source>
</evidence>
<comment type="similarity">
    <text evidence="1">Belongs to the N-acylglucosamine 2-epimerase family.</text>
</comment>
<dbReference type="EMBL" id="JANQBD010000009">
    <property type="protein sequence ID" value="MCR8632244.1"/>
    <property type="molecule type" value="Genomic_DNA"/>
</dbReference>
<protein>
    <submittedName>
        <fullName evidence="3">AGE family epimerase/isomerase</fullName>
    </submittedName>
</protein>
<dbReference type="InterPro" id="IPR012341">
    <property type="entry name" value="6hp_glycosidase-like_sf"/>
</dbReference>
<accession>A0ABT1YGC1</accession>
<evidence type="ECO:0000313" key="4">
    <source>
        <dbReference type="Proteomes" id="UP001300012"/>
    </source>
</evidence>
<proteinExistence type="inferred from homology"/>
<dbReference type="Proteomes" id="UP001300012">
    <property type="component" value="Unassembled WGS sequence"/>
</dbReference>
<reference evidence="3 4" key="1">
    <citation type="submission" date="2022-08" db="EMBL/GenBank/DDBJ databases">
        <title>Paenibacillus endoradicis sp. nov., Paenibacillus radicibacter sp. nov and Paenibacillus pararadicis sp. nov., three cold-adapted plant growth-promoting bacteria isolated from root of Larix gmelinii in Great Khingan.</title>
        <authorList>
            <person name="Xue H."/>
        </authorList>
    </citation>
    <scope>NUCLEOTIDE SEQUENCE [LARGE SCALE GENOMIC DNA]</scope>
    <source>
        <strain evidence="3 4">N5-1-1-5</strain>
    </source>
</reference>
<dbReference type="Gene3D" id="1.50.10.10">
    <property type="match status" value="1"/>
</dbReference>
<gene>
    <name evidence="3" type="ORF">NV381_13625</name>
</gene>
<keyword evidence="2" id="KW-0413">Isomerase</keyword>
<dbReference type="Pfam" id="PF07221">
    <property type="entry name" value="GlcNAc_2-epim"/>
    <property type="match status" value="1"/>
</dbReference>
<comment type="caution">
    <text evidence="3">The sequence shown here is derived from an EMBL/GenBank/DDBJ whole genome shotgun (WGS) entry which is preliminary data.</text>
</comment>
<name>A0ABT1YGC1_9BACL</name>
<dbReference type="InterPro" id="IPR008928">
    <property type="entry name" value="6-hairpin_glycosidase_sf"/>
</dbReference>
<organism evidence="3 4">
    <name type="scientific">Paenibacillus radicis</name>
    <name type="common">ex Xue et al. 2023</name>
    <dbReference type="NCBI Taxonomy" id="2972489"/>
    <lineage>
        <taxon>Bacteria</taxon>
        <taxon>Bacillati</taxon>
        <taxon>Bacillota</taxon>
        <taxon>Bacilli</taxon>
        <taxon>Bacillales</taxon>
        <taxon>Paenibacillaceae</taxon>
        <taxon>Paenibacillus</taxon>
    </lineage>
</organism>
<evidence type="ECO:0000256" key="1">
    <source>
        <dbReference type="ARBA" id="ARBA00008558"/>
    </source>
</evidence>
<keyword evidence="4" id="KW-1185">Reference proteome</keyword>
<dbReference type="SUPFAM" id="SSF48208">
    <property type="entry name" value="Six-hairpin glycosidases"/>
    <property type="match status" value="1"/>
</dbReference>
<sequence>MNKLLPFYQDHVQHVLLPFWMRALDDKHGGVYTCFNNLGSEMIGTDKYTWSQGRFIWLLAKLSNLCSKGLLHGDADFYLQHARKTVDFLQQHVFMENGNCAYVLSESGEKKELAAGEGYDTSFYADCFVVLGFAQYAVTAHDSEVLKAALRLYHRIDERLADGDIRSEPYPIPDGYKAHSVSMIMLNVSQELADALEIFHHEEAAEIRRKSSAYMDEIMECFLDSDGLIREMLPANPSDSDTLLSTHITPGHSLECMWFVMHEAGKLGRTELIPKAIQAVKRAVQLGWDSEYGGLFRYVDRKDGAPQGRKAGGRYEGLVCDTWDMKIWWPHSEALYVLLLAHKLTGDTECLEKYEQMHDYVFRTFPNSDPSIGEWVQIRNRRGDPVQKTVALPVKDPYHIMRNALLIIELLSDESVNK</sequence>
<dbReference type="PANTHER" id="PTHR15108">
    <property type="entry name" value="N-ACYLGLUCOSAMINE-2-EPIMERASE"/>
    <property type="match status" value="1"/>
</dbReference>
<dbReference type="InterPro" id="IPR010819">
    <property type="entry name" value="AGE/CE"/>
</dbReference>
<evidence type="ECO:0000256" key="2">
    <source>
        <dbReference type="ARBA" id="ARBA00023235"/>
    </source>
</evidence>